<gene>
    <name evidence="1" type="ORF">RhiirA4_402845</name>
</gene>
<proteinExistence type="predicted"/>
<evidence type="ECO:0000313" key="1">
    <source>
        <dbReference type="EMBL" id="PKY46806.1"/>
    </source>
</evidence>
<name>A0A2I1GJJ3_9GLOM</name>
<comment type="caution">
    <text evidence="1">The sequence shown here is derived from an EMBL/GenBank/DDBJ whole genome shotgun (WGS) entry which is preliminary data.</text>
</comment>
<sequence length="102" mass="11999">MTGITNLTDLNNNNNEHYKRINFDLSLENENYDVFGLIISENNTKLEDIYINFGLYDFNGFYTIIKKMDENIIIDITRCHILWLIIGNPSRSSIFSPNNRDF</sequence>
<feature type="non-terminal residue" evidence="1">
    <location>
        <position position="102"/>
    </location>
</feature>
<dbReference type="EMBL" id="LLXI01000487">
    <property type="protein sequence ID" value="PKY46806.1"/>
    <property type="molecule type" value="Genomic_DNA"/>
</dbReference>
<accession>A0A2I1GJJ3</accession>
<protein>
    <submittedName>
        <fullName evidence="1">Uncharacterized protein</fullName>
    </submittedName>
</protein>
<dbReference type="Proteomes" id="UP000234323">
    <property type="component" value="Unassembled WGS sequence"/>
</dbReference>
<keyword evidence="2" id="KW-1185">Reference proteome</keyword>
<reference evidence="1 2" key="1">
    <citation type="submission" date="2015-10" db="EMBL/GenBank/DDBJ databases">
        <title>Genome analyses suggest a sexual origin of heterokaryosis in a supposedly ancient asexual fungus.</title>
        <authorList>
            <person name="Ropars J."/>
            <person name="Sedzielewska K."/>
            <person name="Noel J."/>
            <person name="Charron P."/>
            <person name="Farinelli L."/>
            <person name="Marton T."/>
            <person name="Kruger M."/>
            <person name="Pelin A."/>
            <person name="Brachmann A."/>
            <person name="Corradi N."/>
        </authorList>
    </citation>
    <scope>NUCLEOTIDE SEQUENCE [LARGE SCALE GENOMIC DNA]</scope>
    <source>
        <strain evidence="1 2">A4</strain>
    </source>
</reference>
<dbReference type="AlphaFoldDB" id="A0A2I1GJJ3"/>
<organism evidence="1 2">
    <name type="scientific">Rhizophagus irregularis</name>
    <dbReference type="NCBI Taxonomy" id="588596"/>
    <lineage>
        <taxon>Eukaryota</taxon>
        <taxon>Fungi</taxon>
        <taxon>Fungi incertae sedis</taxon>
        <taxon>Mucoromycota</taxon>
        <taxon>Glomeromycotina</taxon>
        <taxon>Glomeromycetes</taxon>
        <taxon>Glomerales</taxon>
        <taxon>Glomeraceae</taxon>
        <taxon>Rhizophagus</taxon>
    </lineage>
</organism>
<dbReference type="VEuPathDB" id="FungiDB:RhiirA1_427633"/>
<evidence type="ECO:0000313" key="2">
    <source>
        <dbReference type="Proteomes" id="UP000234323"/>
    </source>
</evidence>